<reference evidence="2" key="1">
    <citation type="submission" date="2023-10" db="EMBL/GenBank/DDBJ databases">
        <authorList>
            <person name="Chen Y."/>
            <person name="Shah S."/>
            <person name="Dougan E. K."/>
            <person name="Thang M."/>
            <person name="Chan C."/>
        </authorList>
    </citation>
    <scope>NUCLEOTIDE SEQUENCE [LARGE SCALE GENOMIC DNA]</scope>
</reference>
<dbReference type="InterPro" id="IPR015421">
    <property type="entry name" value="PyrdxlP-dep_Trfase_major"/>
</dbReference>
<comment type="caution">
    <text evidence="2">The sequence shown here is derived from an EMBL/GenBank/DDBJ whole genome shotgun (WGS) entry which is preliminary data.</text>
</comment>
<dbReference type="Proteomes" id="UP001189429">
    <property type="component" value="Unassembled WGS sequence"/>
</dbReference>
<dbReference type="Gene3D" id="3.40.640.10">
    <property type="entry name" value="Type I PLP-dependent aspartate aminotransferase-like (Major domain)"/>
    <property type="match status" value="1"/>
</dbReference>
<evidence type="ECO:0000259" key="1">
    <source>
        <dbReference type="Pfam" id="PF00266"/>
    </source>
</evidence>
<organism evidence="2 3">
    <name type="scientific">Prorocentrum cordatum</name>
    <dbReference type="NCBI Taxonomy" id="2364126"/>
    <lineage>
        <taxon>Eukaryota</taxon>
        <taxon>Sar</taxon>
        <taxon>Alveolata</taxon>
        <taxon>Dinophyceae</taxon>
        <taxon>Prorocentrales</taxon>
        <taxon>Prorocentraceae</taxon>
        <taxon>Prorocentrum</taxon>
    </lineage>
</organism>
<feature type="domain" description="Aminotransferase class V" evidence="1">
    <location>
        <begin position="58"/>
        <end position="238"/>
    </location>
</feature>
<accession>A0ABN9PWR8</accession>
<evidence type="ECO:0000313" key="3">
    <source>
        <dbReference type="Proteomes" id="UP001189429"/>
    </source>
</evidence>
<dbReference type="Gene3D" id="3.90.1150.10">
    <property type="entry name" value="Aspartate Aminotransferase, domain 1"/>
    <property type="match status" value="1"/>
</dbReference>
<dbReference type="InterPro" id="IPR000192">
    <property type="entry name" value="Aminotrans_V_dom"/>
</dbReference>
<dbReference type="InterPro" id="IPR015422">
    <property type="entry name" value="PyrdxlP-dep_Trfase_small"/>
</dbReference>
<dbReference type="SUPFAM" id="SSF53383">
    <property type="entry name" value="PLP-dependent transferases"/>
    <property type="match status" value="1"/>
</dbReference>
<dbReference type="EMBL" id="CAUYUJ010001525">
    <property type="protein sequence ID" value="CAK0796357.1"/>
    <property type="molecule type" value="Genomic_DNA"/>
</dbReference>
<dbReference type="PANTHER" id="PTHR43586">
    <property type="entry name" value="CYSTEINE DESULFURASE"/>
    <property type="match status" value="1"/>
</dbReference>
<gene>
    <name evidence="2" type="ORF">PCOR1329_LOCUS5755</name>
</gene>
<keyword evidence="3" id="KW-1185">Reference proteome</keyword>
<name>A0ABN9PWR8_9DINO</name>
<evidence type="ECO:0000313" key="2">
    <source>
        <dbReference type="EMBL" id="CAK0796357.1"/>
    </source>
</evidence>
<dbReference type="PANTHER" id="PTHR43586:SF15">
    <property type="entry name" value="BLR3095 PROTEIN"/>
    <property type="match status" value="1"/>
</dbReference>
<protein>
    <recommendedName>
        <fullName evidence="1">Aminotransferase class V domain-containing protein</fullName>
    </recommendedName>
</protein>
<sequence length="411" mass="44713">MAAPSSRLLPGFARGLFQIPADVCYLNAAFLGPQLKSSTVAADAAVRRKATPWELGKADFYSDAERARELFASLVGARPCDIALVPSASYGAATAAANLLPHVSRTQNLVTLAREHTSNRFVWQCASVRDCGPELRVVPAPHELPAGREWTEAVLSAIDVATAVVAVAPTFWADGARLDLTRIGRRCREVGAALVVDGTQSIGVVPFDVREVQPDWLVCAGYKWLLCPYGISFLYAAPRFYESEVGPRGLEENGWDSASSGRANAMWGLPGGEDDDGRLDLRQVCRASRFDAGQRCGSWSTLPAAIAALEQLMEWTPVAVSEALERLTAKAIYMGNRRGLIAPDSRLPHMVGLRTADGDWGLGLVSRLWERHRVHVSMRLGSLRISPHVYNTGEDLERLFTALDRETGSDE</sequence>
<dbReference type="Pfam" id="PF00266">
    <property type="entry name" value="Aminotran_5"/>
    <property type="match status" value="1"/>
</dbReference>
<dbReference type="InterPro" id="IPR015424">
    <property type="entry name" value="PyrdxlP-dep_Trfase"/>
</dbReference>
<proteinExistence type="predicted"/>